<dbReference type="EMBL" id="JAHESD010000014">
    <property type="protein sequence ID" value="MBT1703313.1"/>
    <property type="molecule type" value="Genomic_DNA"/>
</dbReference>
<evidence type="ECO:0000313" key="1">
    <source>
        <dbReference type="EMBL" id="MBT1703313.1"/>
    </source>
</evidence>
<feature type="non-terminal residue" evidence="1">
    <location>
        <position position="1"/>
    </location>
</feature>
<evidence type="ECO:0000313" key="2">
    <source>
        <dbReference type="Proteomes" id="UP000772618"/>
    </source>
</evidence>
<dbReference type="Proteomes" id="UP000772618">
    <property type="component" value="Unassembled WGS sequence"/>
</dbReference>
<name>A0ABS5VQN3_9BACT</name>
<keyword evidence="2" id="KW-1185">Reference proteome</keyword>
<gene>
    <name evidence="1" type="ORF">KK060_08475</name>
</gene>
<proteinExistence type="predicted"/>
<accession>A0ABS5VQN3</accession>
<dbReference type="RefSeq" id="WP_254153276.1">
    <property type="nucleotide sequence ID" value="NZ_JAHESD010000014.1"/>
</dbReference>
<sequence length="71" mass="8075">LRIKVTKNDFRIKVVKVMALAHDGSIAEQAEIVKDFQCWNYRFLVQKDSISKIVVVVQDEVGNVLMQEAGL</sequence>
<protein>
    <submittedName>
        <fullName evidence="1">Uncharacterized protein</fullName>
    </submittedName>
</protein>
<reference evidence="1 2" key="1">
    <citation type="submission" date="2021-05" db="EMBL/GenBank/DDBJ databases">
        <title>A Polyphasic approach of four new species of the genus Ohtaekwangia: Ohtaekwangia histidinii sp. nov., Ohtaekwangia cretensis sp. nov., Ohtaekwangia indiensis sp. nov., Ohtaekwangia reichenbachii sp. nov. from diverse environment.</title>
        <authorList>
            <person name="Octaviana S."/>
        </authorList>
    </citation>
    <scope>NUCLEOTIDE SEQUENCE [LARGE SCALE GENOMIC DNA]</scope>
    <source>
        <strain evidence="1 2">PWU20</strain>
    </source>
</reference>
<comment type="caution">
    <text evidence="1">The sequence shown here is derived from an EMBL/GenBank/DDBJ whole genome shotgun (WGS) entry which is preliminary data.</text>
</comment>
<organism evidence="1 2">
    <name type="scientific">Chryseosolibacter indicus</name>
    <dbReference type="NCBI Taxonomy" id="2782351"/>
    <lineage>
        <taxon>Bacteria</taxon>
        <taxon>Pseudomonadati</taxon>
        <taxon>Bacteroidota</taxon>
        <taxon>Cytophagia</taxon>
        <taxon>Cytophagales</taxon>
        <taxon>Chryseotaleaceae</taxon>
        <taxon>Chryseosolibacter</taxon>
    </lineage>
</organism>